<accession>A0A915HUH8</accession>
<feature type="compositionally biased region" description="Basic and acidic residues" evidence="1">
    <location>
        <begin position="1"/>
        <end position="19"/>
    </location>
</feature>
<organism evidence="3 4">
    <name type="scientific">Romanomermis culicivorax</name>
    <name type="common">Nematode worm</name>
    <dbReference type="NCBI Taxonomy" id="13658"/>
    <lineage>
        <taxon>Eukaryota</taxon>
        <taxon>Metazoa</taxon>
        <taxon>Ecdysozoa</taxon>
        <taxon>Nematoda</taxon>
        <taxon>Enoplea</taxon>
        <taxon>Dorylaimia</taxon>
        <taxon>Mermithida</taxon>
        <taxon>Mermithoidea</taxon>
        <taxon>Mermithidae</taxon>
        <taxon>Romanomermis</taxon>
    </lineage>
</organism>
<feature type="domain" description="DNA2/NAM7 helicase-like C-terminal" evidence="2">
    <location>
        <begin position="67"/>
        <end position="114"/>
    </location>
</feature>
<keyword evidence="3" id="KW-1185">Reference proteome</keyword>
<proteinExistence type="predicted"/>
<evidence type="ECO:0000256" key="1">
    <source>
        <dbReference type="SAM" id="MobiDB-lite"/>
    </source>
</evidence>
<evidence type="ECO:0000259" key="2">
    <source>
        <dbReference type="Pfam" id="PF13087"/>
    </source>
</evidence>
<protein>
    <submittedName>
        <fullName evidence="4">DNA2/NAM7 helicase-like C-terminal domain-containing protein</fullName>
    </submittedName>
</protein>
<dbReference type="Gene3D" id="3.40.50.300">
    <property type="entry name" value="P-loop containing nucleotide triphosphate hydrolases"/>
    <property type="match status" value="1"/>
</dbReference>
<dbReference type="AlphaFoldDB" id="A0A915HUH8"/>
<sequence>MGVKRKAPDDDKLKPDKYQCIDTKSPDMLGAKEAKSKTKFKAKTEAKPEAKARGDIIEEGLEEAIEMAGQESDIVINNIVQPNQYLTIGFLEHSKRLNVAISQACCLLMIVGNATMFSWLERGMCFIVNKENINTEGQKHWPNLLKW</sequence>
<dbReference type="InterPro" id="IPR041679">
    <property type="entry name" value="DNA2/NAM7-like_C"/>
</dbReference>
<dbReference type="Pfam" id="PF13087">
    <property type="entry name" value="AAA_12"/>
    <property type="match status" value="1"/>
</dbReference>
<feature type="region of interest" description="Disordered" evidence="1">
    <location>
        <begin position="1"/>
        <end position="25"/>
    </location>
</feature>
<reference evidence="4" key="1">
    <citation type="submission" date="2022-11" db="UniProtKB">
        <authorList>
            <consortium name="WormBaseParasite"/>
        </authorList>
    </citation>
    <scope>IDENTIFICATION</scope>
</reference>
<dbReference type="WBParaSite" id="nRc.2.0.1.t05030-RA">
    <property type="protein sequence ID" value="nRc.2.0.1.t05030-RA"/>
    <property type="gene ID" value="nRc.2.0.1.g05030"/>
</dbReference>
<dbReference type="InterPro" id="IPR027417">
    <property type="entry name" value="P-loop_NTPase"/>
</dbReference>
<dbReference type="Proteomes" id="UP000887565">
    <property type="component" value="Unplaced"/>
</dbReference>
<name>A0A915HUH8_ROMCU</name>
<evidence type="ECO:0000313" key="3">
    <source>
        <dbReference type="Proteomes" id="UP000887565"/>
    </source>
</evidence>
<evidence type="ECO:0000313" key="4">
    <source>
        <dbReference type="WBParaSite" id="nRc.2.0.1.t05030-RA"/>
    </source>
</evidence>